<organism evidence="1">
    <name type="scientific">freshwater metagenome</name>
    <dbReference type="NCBI Taxonomy" id="449393"/>
    <lineage>
        <taxon>unclassified sequences</taxon>
        <taxon>metagenomes</taxon>
        <taxon>ecological metagenomes</taxon>
    </lineage>
</organism>
<protein>
    <submittedName>
        <fullName evidence="1">Unannotated protein</fullName>
    </submittedName>
</protein>
<accession>A0A6J6QUJ4</accession>
<gene>
    <name evidence="1" type="ORF">UFOPK2625_01194</name>
</gene>
<reference evidence="1" key="1">
    <citation type="submission" date="2020-05" db="EMBL/GenBank/DDBJ databases">
        <authorList>
            <person name="Chiriac C."/>
            <person name="Salcher M."/>
            <person name="Ghai R."/>
            <person name="Kavagutti S V."/>
        </authorList>
    </citation>
    <scope>NUCLEOTIDE SEQUENCE</scope>
</reference>
<evidence type="ECO:0000313" key="1">
    <source>
        <dbReference type="EMBL" id="CAB4714442.1"/>
    </source>
</evidence>
<name>A0A6J6QUJ4_9ZZZZ</name>
<proteinExistence type="predicted"/>
<sequence>MHVPAAAGASEAAASVAAGAAEAAASVAAGAAEVSLDVVPELQAARRPERPNTTPTARALRPMNFLCIYYSLCCDLLVRTF</sequence>
<dbReference type="AlphaFoldDB" id="A0A6J6QUJ4"/>
<dbReference type="EMBL" id="CAEZXZ010000201">
    <property type="protein sequence ID" value="CAB4714442.1"/>
    <property type="molecule type" value="Genomic_DNA"/>
</dbReference>